<organism evidence="1 2">
    <name type="scientific">Pseudomonas entomophila (strain L48)</name>
    <dbReference type="NCBI Taxonomy" id="384676"/>
    <lineage>
        <taxon>Bacteria</taxon>
        <taxon>Pseudomonadati</taxon>
        <taxon>Pseudomonadota</taxon>
        <taxon>Gammaproteobacteria</taxon>
        <taxon>Pseudomonadales</taxon>
        <taxon>Pseudomonadaceae</taxon>
        <taxon>Pseudomonas</taxon>
    </lineage>
</organism>
<evidence type="ECO:0000313" key="1">
    <source>
        <dbReference type="EMBL" id="CAK14779.1"/>
    </source>
</evidence>
<protein>
    <submittedName>
        <fullName evidence="1">Uncharacterized protein</fullName>
    </submittedName>
</protein>
<dbReference type="HOGENOM" id="CLU_3256533_0_0_6"/>
<name>Q1IC34_PSEE4</name>
<evidence type="ECO:0000313" key="2">
    <source>
        <dbReference type="Proteomes" id="UP000000658"/>
    </source>
</evidence>
<accession>Q1IC34</accession>
<proteinExistence type="predicted"/>
<dbReference type="Proteomes" id="UP000000658">
    <property type="component" value="Chromosome"/>
</dbReference>
<dbReference type="AlphaFoldDB" id="Q1IC34"/>
<dbReference type="EMBL" id="CT573326">
    <property type="protein sequence ID" value="CAK14779.1"/>
    <property type="molecule type" value="Genomic_DNA"/>
</dbReference>
<sequence>MRHRSQSTICDPMRHNIHSQKLPSLVPELPDSFIEHGHPVIN</sequence>
<dbReference type="STRING" id="384676.PSEEN1944"/>
<gene>
    <name evidence="1" type="ordered locus">PSEEN1944</name>
</gene>
<reference evidence="1 2" key="1">
    <citation type="journal article" date="2006" name="Nat. Biotechnol.">
        <title>Complete genome sequence of the entomopathogenic and metabolically versatile soil bacterium Pseudomonas entomophila.</title>
        <authorList>
            <person name="Vodovar N."/>
            <person name="Vallenet D."/>
            <person name="Cruveiller S."/>
            <person name="Rouy Z."/>
            <person name="Barbe V."/>
            <person name="Acosta C."/>
            <person name="Cattolico L."/>
            <person name="Jubin C."/>
            <person name="Lajus A."/>
            <person name="Segurens B."/>
            <person name="Vacherie B."/>
            <person name="Wincker P."/>
            <person name="Weissenbach J."/>
            <person name="Lemaitre B."/>
            <person name="Medigue C."/>
            <person name="Boccard F."/>
        </authorList>
    </citation>
    <scope>NUCLEOTIDE SEQUENCE [LARGE SCALE GENOMIC DNA]</scope>
    <source>
        <strain evidence="1 2">L48</strain>
    </source>
</reference>
<dbReference type="KEGG" id="pen:PSEEN1944"/>